<evidence type="ECO:0000256" key="1">
    <source>
        <dbReference type="ARBA" id="ARBA00022679"/>
    </source>
</evidence>
<accession>A0ABV6XQW9</accession>
<dbReference type="RefSeq" id="WP_380566138.1">
    <property type="nucleotide sequence ID" value="NZ_JBEUKS010000007.1"/>
</dbReference>
<keyword evidence="2 4" id="KW-0012">Acyltransferase</keyword>
<evidence type="ECO:0000259" key="3">
    <source>
        <dbReference type="PROSITE" id="PS51186"/>
    </source>
</evidence>
<dbReference type="Pfam" id="PF00583">
    <property type="entry name" value="Acetyltransf_1"/>
    <property type="match status" value="1"/>
</dbReference>
<evidence type="ECO:0000256" key="2">
    <source>
        <dbReference type="ARBA" id="ARBA00023315"/>
    </source>
</evidence>
<dbReference type="PANTHER" id="PTHR43877">
    <property type="entry name" value="AMINOALKYLPHOSPHONATE N-ACETYLTRANSFERASE-RELATED-RELATED"/>
    <property type="match status" value="1"/>
</dbReference>
<organism evidence="4 5">
    <name type="scientific">Streptacidiphilus jeojiensis</name>
    <dbReference type="NCBI Taxonomy" id="3229225"/>
    <lineage>
        <taxon>Bacteria</taxon>
        <taxon>Bacillati</taxon>
        <taxon>Actinomycetota</taxon>
        <taxon>Actinomycetes</taxon>
        <taxon>Kitasatosporales</taxon>
        <taxon>Streptomycetaceae</taxon>
        <taxon>Streptacidiphilus</taxon>
    </lineage>
</organism>
<evidence type="ECO:0000313" key="4">
    <source>
        <dbReference type="EMBL" id="MFC1440670.1"/>
    </source>
</evidence>
<feature type="domain" description="N-acetyltransferase" evidence="3">
    <location>
        <begin position="8"/>
        <end position="155"/>
    </location>
</feature>
<name>A0ABV6XQW9_9ACTN</name>
<dbReference type="InterPro" id="IPR050832">
    <property type="entry name" value="Bact_Acetyltransf"/>
</dbReference>
<dbReference type="PANTHER" id="PTHR43877:SF1">
    <property type="entry name" value="ACETYLTRANSFERASE"/>
    <property type="match status" value="1"/>
</dbReference>
<dbReference type="InterPro" id="IPR000182">
    <property type="entry name" value="GNAT_dom"/>
</dbReference>
<protein>
    <submittedName>
        <fullName evidence="4">GNAT family N-acetyltransferase</fullName>
        <ecNumber evidence="4">2.3.1.-</ecNumber>
    </submittedName>
</protein>
<dbReference type="EC" id="2.3.1.-" evidence="4"/>
<evidence type="ECO:0000313" key="5">
    <source>
        <dbReference type="Proteomes" id="UP001592581"/>
    </source>
</evidence>
<dbReference type="SUPFAM" id="SSF55729">
    <property type="entry name" value="Acyl-CoA N-acyltransferases (Nat)"/>
    <property type="match status" value="1"/>
</dbReference>
<gene>
    <name evidence="4" type="ORF">ABUW04_20635</name>
</gene>
<dbReference type="InterPro" id="IPR016181">
    <property type="entry name" value="Acyl_CoA_acyltransferase"/>
</dbReference>
<dbReference type="Gene3D" id="3.40.630.30">
    <property type="match status" value="1"/>
</dbReference>
<sequence>MTAVPPSVRLRPARQEEAEALSRLALRSKGHWGYDQAFLDACADELRMEPDTLAARRATVAEEDGTLLGFTTLEGEAPQGELGMLFVEPAAIGRGVGGLLFRHVLDRGRELGFDLLTIAADPHAEPFYLAMGAVRVGEVPSGSIPGRVLPLMEVRPGRG</sequence>
<dbReference type="EMBL" id="JBEUKS010000007">
    <property type="protein sequence ID" value="MFC1440670.1"/>
    <property type="molecule type" value="Genomic_DNA"/>
</dbReference>
<keyword evidence="5" id="KW-1185">Reference proteome</keyword>
<dbReference type="GO" id="GO:0016746">
    <property type="term" value="F:acyltransferase activity"/>
    <property type="evidence" value="ECO:0007669"/>
    <property type="project" value="UniProtKB-KW"/>
</dbReference>
<dbReference type="Proteomes" id="UP001592581">
    <property type="component" value="Unassembled WGS sequence"/>
</dbReference>
<proteinExistence type="predicted"/>
<keyword evidence="1 4" id="KW-0808">Transferase</keyword>
<dbReference type="PROSITE" id="PS51186">
    <property type="entry name" value="GNAT"/>
    <property type="match status" value="1"/>
</dbReference>
<reference evidence="4 5" key="1">
    <citation type="submission" date="2024-06" db="EMBL/GenBank/DDBJ databases">
        <authorList>
            <person name="Lee S.D."/>
        </authorList>
    </citation>
    <scope>NUCLEOTIDE SEQUENCE [LARGE SCALE GENOMIC DNA]</scope>
    <source>
        <strain evidence="4 5">N1-10</strain>
    </source>
</reference>
<comment type="caution">
    <text evidence="4">The sequence shown here is derived from an EMBL/GenBank/DDBJ whole genome shotgun (WGS) entry which is preliminary data.</text>
</comment>
<dbReference type="CDD" id="cd04301">
    <property type="entry name" value="NAT_SF"/>
    <property type="match status" value="1"/>
</dbReference>